<sequence>MPYLHISISSKIPIGNWIVLCVSLTLFEMIELSNLYKTWKRNKVSFIA</sequence>
<keyword evidence="1" id="KW-1133">Transmembrane helix</keyword>
<proteinExistence type="predicted"/>
<gene>
    <name evidence="2" type="ORF">F383_36062</name>
</gene>
<evidence type="ECO:0000313" key="2">
    <source>
        <dbReference type="EMBL" id="KHG09003.1"/>
    </source>
</evidence>
<dbReference type="Proteomes" id="UP000032142">
    <property type="component" value="Unassembled WGS sequence"/>
</dbReference>
<comment type="caution">
    <text evidence="2">The sequence shown here is derived from an EMBL/GenBank/DDBJ whole genome shotgun (WGS) entry which is preliminary data.</text>
</comment>
<dbReference type="AlphaFoldDB" id="A0A0B0N3H5"/>
<keyword evidence="3" id="KW-1185">Reference proteome</keyword>
<keyword evidence="1" id="KW-0472">Membrane</keyword>
<feature type="transmembrane region" description="Helical" evidence="1">
    <location>
        <begin position="14"/>
        <end position="36"/>
    </location>
</feature>
<evidence type="ECO:0000313" key="3">
    <source>
        <dbReference type="Proteomes" id="UP000032142"/>
    </source>
</evidence>
<organism evidence="2 3">
    <name type="scientific">Gossypium arboreum</name>
    <name type="common">Tree cotton</name>
    <name type="synonym">Gossypium nanking</name>
    <dbReference type="NCBI Taxonomy" id="29729"/>
    <lineage>
        <taxon>Eukaryota</taxon>
        <taxon>Viridiplantae</taxon>
        <taxon>Streptophyta</taxon>
        <taxon>Embryophyta</taxon>
        <taxon>Tracheophyta</taxon>
        <taxon>Spermatophyta</taxon>
        <taxon>Magnoliopsida</taxon>
        <taxon>eudicotyledons</taxon>
        <taxon>Gunneridae</taxon>
        <taxon>Pentapetalae</taxon>
        <taxon>rosids</taxon>
        <taxon>malvids</taxon>
        <taxon>Malvales</taxon>
        <taxon>Malvaceae</taxon>
        <taxon>Malvoideae</taxon>
        <taxon>Gossypium</taxon>
    </lineage>
</organism>
<reference evidence="3" key="1">
    <citation type="submission" date="2014-09" db="EMBL/GenBank/DDBJ databases">
        <authorList>
            <person name="Mudge J."/>
            <person name="Ramaraj T."/>
            <person name="Lindquist I.E."/>
            <person name="Bharti A.K."/>
            <person name="Sundararajan A."/>
            <person name="Cameron C.T."/>
            <person name="Woodward J.E."/>
            <person name="May G.D."/>
            <person name="Brubaker C."/>
            <person name="Broadhvest J."/>
            <person name="Wilkins T.A."/>
        </authorList>
    </citation>
    <scope>NUCLEOTIDE SEQUENCE</scope>
    <source>
        <strain evidence="3">cv. AKA8401</strain>
    </source>
</reference>
<accession>A0A0B0N3H5</accession>
<keyword evidence="1" id="KW-0812">Transmembrane</keyword>
<evidence type="ECO:0000256" key="1">
    <source>
        <dbReference type="SAM" id="Phobius"/>
    </source>
</evidence>
<protein>
    <submittedName>
        <fullName evidence="2">Exodeoxyribonuclease 7 large subunit</fullName>
    </submittedName>
</protein>
<dbReference type="EMBL" id="JRRC01520212">
    <property type="protein sequence ID" value="KHG09003.1"/>
    <property type="molecule type" value="Genomic_DNA"/>
</dbReference>
<name>A0A0B0N3H5_GOSAR</name>